<gene>
    <name evidence="6" type="ORF">ADL17_28085</name>
</gene>
<dbReference type="Pfam" id="PF00392">
    <property type="entry name" value="GntR"/>
    <property type="match status" value="1"/>
</dbReference>
<proteinExistence type="predicted"/>
<dbReference type="RefSeq" id="WP_013736340.1">
    <property type="nucleotide sequence ID" value="NZ_LMWI01000002.1"/>
</dbReference>
<keyword evidence="7" id="KW-1185">Reference proteome</keyword>
<feature type="region of interest" description="Disordered" evidence="4">
    <location>
        <begin position="1"/>
        <end position="20"/>
    </location>
</feature>
<evidence type="ECO:0000313" key="7">
    <source>
        <dbReference type="Proteomes" id="UP000053246"/>
    </source>
</evidence>
<dbReference type="InterPro" id="IPR050679">
    <property type="entry name" value="Bact_HTH_transcr_reg"/>
</dbReference>
<evidence type="ECO:0000256" key="1">
    <source>
        <dbReference type="ARBA" id="ARBA00023015"/>
    </source>
</evidence>
<dbReference type="InterPro" id="IPR011663">
    <property type="entry name" value="UTRA"/>
</dbReference>
<dbReference type="AlphaFoldDB" id="A0A9X0LE37"/>
<dbReference type="InterPro" id="IPR036388">
    <property type="entry name" value="WH-like_DNA-bd_sf"/>
</dbReference>
<dbReference type="SUPFAM" id="SSF46785">
    <property type="entry name" value="Winged helix' DNA-binding domain"/>
    <property type="match status" value="1"/>
</dbReference>
<evidence type="ECO:0000259" key="5">
    <source>
        <dbReference type="PROSITE" id="PS50949"/>
    </source>
</evidence>
<feature type="domain" description="HTH gntR-type" evidence="5">
    <location>
        <begin position="20"/>
        <end position="88"/>
    </location>
</feature>
<dbReference type="GO" id="GO:0003700">
    <property type="term" value="F:DNA-binding transcription factor activity"/>
    <property type="evidence" value="ECO:0007669"/>
    <property type="project" value="InterPro"/>
</dbReference>
<dbReference type="GO" id="GO:0003677">
    <property type="term" value="F:DNA binding"/>
    <property type="evidence" value="ECO:0007669"/>
    <property type="project" value="UniProtKB-KW"/>
</dbReference>
<dbReference type="PANTHER" id="PTHR44846">
    <property type="entry name" value="MANNOSYL-D-GLYCERATE TRANSPORT/METABOLISM SYSTEM REPRESSOR MNGR-RELATED"/>
    <property type="match status" value="1"/>
</dbReference>
<dbReference type="Gene3D" id="3.40.1410.10">
    <property type="entry name" value="Chorismate lyase-like"/>
    <property type="match status" value="1"/>
</dbReference>
<dbReference type="PANTHER" id="PTHR44846:SF1">
    <property type="entry name" value="MANNOSYL-D-GLYCERATE TRANSPORT_METABOLISM SYSTEM REPRESSOR MNGR-RELATED"/>
    <property type="match status" value="1"/>
</dbReference>
<evidence type="ECO:0000256" key="2">
    <source>
        <dbReference type="ARBA" id="ARBA00023125"/>
    </source>
</evidence>
<comment type="caution">
    <text evidence="6">The sequence shown here is derived from an EMBL/GenBank/DDBJ whole genome shotgun (WGS) entry which is preliminary data.</text>
</comment>
<dbReference type="SUPFAM" id="SSF64288">
    <property type="entry name" value="Chorismate lyase-like"/>
    <property type="match status" value="1"/>
</dbReference>
<sequence length="280" mass="29879">MGDATTTPGAGAPASGGRPPARYRQIAADLASRIHQGEYAPGEALPAQRELSAHYGVTLMTLRQALQQLSDEGLIVQQAGRGTYVTPVQAAYRVDTLRSFTEDLREQGHEVVTQVLSSGLRRPPAWVADRLAGGDGERTLRLERLRLLNGRPAIHQVSWVRSPQGAAIRERDFVTTSLYAALADCGVAILRASERIVPGVLSAPVAGHLRQPVGSPVFVSERTTVALDGTAVVVDRAVIVGNAMEIRAERAATRLSVRWGAVHSPAASGDERQAPQAPVR</sequence>
<dbReference type="GO" id="GO:0045892">
    <property type="term" value="P:negative regulation of DNA-templated transcription"/>
    <property type="evidence" value="ECO:0007669"/>
    <property type="project" value="TreeGrafter"/>
</dbReference>
<evidence type="ECO:0000256" key="3">
    <source>
        <dbReference type="ARBA" id="ARBA00023163"/>
    </source>
</evidence>
<name>A0A9X0LE37_9ACTN</name>
<dbReference type="InterPro" id="IPR028978">
    <property type="entry name" value="Chorismate_lyase_/UTRA_dom_sf"/>
</dbReference>
<dbReference type="InterPro" id="IPR000524">
    <property type="entry name" value="Tscrpt_reg_HTH_GntR"/>
</dbReference>
<dbReference type="Gene3D" id="1.10.10.10">
    <property type="entry name" value="Winged helix-like DNA-binding domain superfamily/Winged helix DNA-binding domain"/>
    <property type="match status" value="1"/>
</dbReference>
<dbReference type="OMA" id="VHNEEGT"/>
<dbReference type="SMART" id="SM00345">
    <property type="entry name" value="HTH_GNTR"/>
    <property type="match status" value="1"/>
</dbReference>
<keyword evidence="2" id="KW-0238">DNA-binding</keyword>
<dbReference type="CDD" id="cd07377">
    <property type="entry name" value="WHTH_GntR"/>
    <property type="match status" value="1"/>
</dbReference>
<dbReference type="PROSITE" id="PS50949">
    <property type="entry name" value="HTH_GNTR"/>
    <property type="match status" value="1"/>
</dbReference>
<protein>
    <submittedName>
        <fullName evidence="6">Transcriptional regulator</fullName>
    </submittedName>
</protein>
<evidence type="ECO:0000313" key="6">
    <source>
        <dbReference type="EMBL" id="KUJ46735.1"/>
    </source>
</evidence>
<dbReference type="SMART" id="SM00866">
    <property type="entry name" value="UTRA"/>
    <property type="match status" value="1"/>
</dbReference>
<dbReference type="Pfam" id="PF07702">
    <property type="entry name" value="UTRA"/>
    <property type="match status" value="1"/>
</dbReference>
<keyword evidence="1" id="KW-0805">Transcription regulation</keyword>
<dbReference type="InterPro" id="IPR036390">
    <property type="entry name" value="WH_DNA-bd_sf"/>
</dbReference>
<dbReference type="Proteomes" id="UP000053246">
    <property type="component" value="Unassembled WGS sequence"/>
</dbReference>
<evidence type="ECO:0000256" key="4">
    <source>
        <dbReference type="SAM" id="MobiDB-lite"/>
    </source>
</evidence>
<reference evidence="6 7" key="1">
    <citation type="submission" date="2015-10" db="EMBL/GenBank/DDBJ databases">
        <authorList>
            <person name="Ju K.-S."/>
            <person name="Doroghazi J.R."/>
            <person name="Metcalf W.W."/>
        </authorList>
    </citation>
    <scope>NUCLEOTIDE SEQUENCE [LARGE SCALE GENOMIC DNA]</scope>
    <source>
        <strain evidence="6 7">NRRL B-24793</strain>
    </source>
</reference>
<keyword evidence="3" id="KW-0804">Transcription</keyword>
<organism evidence="6 7">
    <name type="scientific">Micromonospora maris</name>
    <dbReference type="NCBI Taxonomy" id="1003110"/>
    <lineage>
        <taxon>Bacteria</taxon>
        <taxon>Bacillati</taxon>
        <taxon>Actinomycetota</taxon>
        <taxon>Actinomycetes</taxon>
        <taxon>Micromonosporales</taxon>
        <taxon>Micromonosporaceae</taxon>
        <taxon>Micromonospora</taxon>
    </lineage>
</organism>
<dbReference type="PRINTS" id="PR00035">
    <property type="entry name" value="HTHGNTR"/>
</dbReference>
<accession>A0A9X0LE37</accession>
<dbReference type="EMBL" id="LMWI01000002">
    <property type="protein sequence ID" value="KUJ46735.1"/>
    <property type="molecule type" value="Genomic_DNA"/>
</dbReference>